<dbReference type="OrthoDB" id="9995831at2759"/>
<name>A0A409WSU6_9AGAR</name>
<dbReference type="AlphaFoldDB" id="A0A409WSU6"/>
<sequence>MASPGEGSTNIIPFPSQHLGTRSPDVSITSTRATALDVCYSVYGENSVSGDVVDDYYETNAPYKLAKVYENPFITATSRNVIGDIHRLSRQLSSIDVPRPLAMICTLFRLRPPRSEVKLFQALRVWTDILDICENESFDGHRKAIVEHTLNILLLPGIHREGLHSISPSTDSLVNNQGSPLPPSHFQPFLSPSLPIPGTSLALPSPLHFKLRIVTRLCFNEQGLVTHHRDVWDIKDVMGLLPGVSLAQWIGTRIAARGLSYVSNLLSRKSEDAYGGYTTQPPLDMVDLEQGDGCLNWHAEPQKPE</sequence>
<evidence type="ECO:0000256" key="1">
    <source>
        <dbReference type="SAM" id="MobiDB-lite"/>
    </source>
</evidence>
<accession>A0A409WSU6</accession>
<dbReference type="STRING" id="231916.A0A409WSU6"/>
<dbReference type="EMBL" id="NHYE01004855">
    <property type="protein sequence ID" value="PPQ81541.1"/>
    <property type="molecule type" value="Genomic_DNA"/>
</dbReference>
<evidence type="ECO:0000313" key="3">
    <source>
        <dbReference type="Proteomes" id="UP000284706"/>
    </source>
</evidence>
<proteinExistence type="predicted"/>
<evidence type="ECO:0000313" key="2">
    <source>
        <dbReference type="EMBL" id="PPQ81541.1"/>
    </source>
</evidence>
<organism evidence="2 3">
    <name type="scientific">Gymnopilus dilepis</name>
    <dbReference type="NCBI Taxonomy" id="231916"/>
    <lineage>
        <taxon>Eukaryota</taxon>
        <taxon>Fungi</taxon>
        <taxon>Dikarya</taxon>
        <taxon>Basidiomycota</taxon>
        <taxon>Agaricomycotina</taxon>
        <taxon>Agaricomycetes</taxon>
        <taxon>Agaricomycetidae</taxon>
        <taxon>Agaricales</taxon>
        <taxon>Agaricineae</taxon>
        <taxon>Hymenogastraceae</taxon>
        <taxon>Gymnopilus</taxon>
    </lineage>
</organism>
<comment type="caution">
    <text evidence="2">The sequence shown here is derived from an EMBL/GenBank/DDBJ whole genome shotgun (WGS) entry which is preliminary data.</text>
</comment>
<keyword evidence="3" id="KW-1185">Reference proteome</keyword>
<dbReference type="Proteomes" id="UP000284706">
    <property type="component" value="Unassembled WGS sequence"/>
</dbReference>
<gene>
    <name evidence="2" type="ORF">CVT26_011040</name>
</gene>
<feature type="region of interest" description="Disordered" evidence="1">
    <location>
        <begin position="1"/>
        <end position="25"/>
    </location>
</feature>
<dbReference type="InParanoid" id="A0A409WSU6"/>
<reference evidence="2 3" key="1">
    <citation type="journal article" date="2018" name="Evol. Lett.">
        <title>Horizontal gene cluster transfer increased hallucinogenic mushroom diversity.</title>
        <authorList>
            <person name="Reynolds H.T."/>
            <person name="Vijayakumar V."/>
            <person name="Gluck-Thaler E."/>
            <person name="Korotkin H.B."/>
            <person name="Matheny P.B."/>
            <person name="Slot J.C."/>
        </authorList>
    </citation>
    <scope>NUCLEOTIDE SEQUENCE [LARGE SCALE GENOMIC DNA]</scope>
    <source>
        <strain evidence="2 3">SRW20</strain>
    </source>
</reference>
<feature type="compositionally biased region" description="Polar residues" evidence="1">
    <location>
        <begin position="1"/>
        <end position="11"/>
    </location>
</feature>
<protein>
    <submittedName>
        <fullName evidence="2">Uncharacterized protein</fullName>
    </submittedName>
</protein>